<evidence type="ECO:0000259" key="2">
    <source>
        <dbReference type="PROSITE" id="PS51832"/>
    </source>
</evidence>
<dbReference type="EMBL" id="FMAU01000007">
    <property type="protein sequence ID" value="SCC32534.1"/>
    <property type="molecule type" value="Genomic_DNA"/>
</dbReference>
<sequence length="370" mass="41395">MKVHRDEVEAGCILEKEVMGMTSNPIIPKNTVLTDEHIKVLRAFNITEIEIEKTKADGRHHRSKQLPSQPDASEADQPAGSGSPETGTDKGFINIYLESVGEFKKEFTNWQSGMPINIAKMREITLPLIKTIEQNKFLLYSLNQYSTKKDYIYHHPLAVSIISAMLGKKAGLNSGQVNQLALAGVLADCGMAKVSSTILKKEKPLSESEFQEIKLHTANGYKMVKDSPLLKPEAKLAIFQHHERFDGTGYPTSEKSDRIHLYSQIIGIADVFHAMTSERIYRSRQPVFKVLDMISKDLFGKFDIKVVNALMQLMGDLDIGTAVRLSTGDYGEVVYTKTNIYTKPIVKLNNSEELLDLSLSKDIYITEVLG</sequence>
<dbReference type="AlphaFoldDB" id="A0A0V8H9A0"/>
<organism evidence="3 4">
    <name type="scientific">[Bacillus] enclensis</name>
    <dbReference type="NCBI Taxonomy" id="1402860"/>
    <lineage>
        <taxon>Bacteria</taxon>
        <taxon>Bacillati</taxon>
        <taxon>Bacillota</taxon>
        <taxon>Bacilli</taxon>
        <taxon>Bacillales</taxon>
        <taxon>Bacillaceae</taxon>
        <taxon>Rossellomorea</taxon>
    </lineage>
</organism>
<dbReference type="PROSITE" id="PS51832">
    <property type="entry name" value="HD_GYP"/>
    <property type="match status" value="1"/>
</dbReference>
<gene>
    <name evidence="3" type="ORF">GA0061094_4003</name>
</gene>
<dbReference type="PANTHER" id="PTHR43155:SF2">
    <property type="entry name" value="CYCLIC DI-GMP PHOSPHODIESTERASE PA4108"/>
    <property type="match status" value="1"/>
</dbReference>
<reference evidence="4" key="1">
    <citation type="submission" date="2016-08" db="EMBL/GenBank/DDBJ databases">
        <authorList>
            <person name="Varghese N."/>
            <person name="Submissions Spin"/>
        </authorList>
    </citation>
    <scope>NUCLEOTIDE SEQUENCE [LARGE SCALE GENOMIC DNA]</scope>
    <source>
        <strain evidence="4">SGD-1123</strain>
    </source>
</reference>
<dbReference type="CDD" id="cd00077">
    <property type="entry name" value="HDc"/>
    <property type="match status" value="1"/>
</dbReference>
<dbReference type="Proteomes" id="UP000181997">
    <property type="component" value="Unassembled WGS sequence"/>
</dbReference>
<dbReference type="Gene3D" id="1.10.3210.10">
    <property type="entry name" value="Hypothetical protein af1432"/>
    <property type="match status" value="1"/>
</dbReference>
<proteinExistence type="predicted"/>
<evidence type="ECO:0000256" key="1">
    <source>
        <dbReference type="SAM" id="MobiDB-lite"/>
    </source>
</evidence>
<feature type="region of interest" description="Disordered" evidence="1">
    <location>
        <begin position="55"/>
        <end position="90"/>
    </location>
</feature>
<dbReference type="RefSeq" id="WP_058299812.1">
    <property type="nucleotide sequence ID" value="NZ_FMAU01000007.1"/>
</dbReference>
<dbReference type="InterPro" id="IPR037522">
    <property type="entry name" value="HD_GYP_dom"/>
</dbReference>
<dbReference type="SMART" id="SM00471">
    <property type="entry name" value="HDc"/>
    <property type="match status" value="1"/>
</dbReference>
<evidence type="ECO:0000313" key="4">
    <source>
        <dbReference type="Proteomes" id="UP000181997"/>
    </source>
</evidence>
<accession>A0A0V8H9A0</accession>
<dbReference type="SUPFAM" id="SSF109604">
    <property type="entry name" value="HD-domain/PDEase-like"/>
    <property type="match status" value="1"/>
</dbReference>
<feature type="domain" description="HD-GYP" evidence="2">
    <location>
        <begin position="130"/>
        <end position="326"/>
    </location>
</feature>
<evidence type="ECO:0000313" key="3">
    <source>
        <dbReference type="EMBL" id="SCC32534.1"/>
    </source>
</evidence>
<dbReference type="OrthoDB" id="9759601at2"/>
<protein>
    <submittedName>
        <fullName evidence="3">HD-GYP domain, c-di-GMP phosphodiesterase class II (Or its inactivated variant)</fullName>
    </submittedName>
</protein>
<dbReference type="InterPro" id="IPR003607">
    <property type="entry name" value="HD/PDEase_dom"/>
</dbReference>
<dbReference type="Pfam" id="PF13487">
    <property type="entry name" value="HD_5"/>
    <property type="match status" value="1"/>
</dbReference>
<name>A0A0V8H9A0_9BACI</name>
<dbReference type="PANTHER" id="PTHR43155">
    <property type="entry name" value="CYCLIC DI-GMP PHOSPHODIESTERASE PA4108-RELATED"/>
    <property type="match status" value="1"/>
</dbReference>
<keyword evidence="4" id="KW-1185">Reference proteome</keyword>